<gene>
    <name evidence="1" type="ORF">LCGC14_2598030</name>
</gene>
<name>A0A0F9CKN3_9ZZZZ</name>
<sequence>NHRRKKMKITKIIPTFFRCAETHGRKGSGVTVIPSTWSVSFSDGTKKTYNITLSPDKLDPKYDSRKDAPKDPEDYYIQVDGEPKFIEKLFKGFLTEGSFDRATTDPKDHLLCPKYGKGRPLFFYVISPKDFAQS</sequence>
<reference evidence="1" key="1">
    <citation type="journal article" date="2015" name="Nature">
        <title>Complex archaea that bridge the gap between prokaryotes and eukaryotes.</title>
        <authorList>
            <person name="Spang A."/>
            <person name="Saw J.H."/>
            <person name="Jorgensen S.L."/>
            <person name="Zaremba-Niedzwiedzka K."/>
            <person name="Martijn J."/>
            <person name="Lind A.E."/>
            <person name="van Eijk R."/>
            <person name="Schleper C."/>
            <person name="Guy L."/>
            <person name="Ettema T.J."/>
        </authorList>
    </citation>
    <scope>NUCLEOTIDE SEQUENCE</scope>
</reference>
<evidence type="ECO:0000313" key="1">
    <source>
        <dbReference type="EMBL" id="KKL06236.1"/>
    </source>
</evidence>
<comment type="caution">
    <text evidence="1">The sequence shown here is derived from an EMBL/GenBank/DDBJ whole genome shotgun (WGS) entry which is preliminary data.</text>
</comment>
<feature type="non-terminal residue" evidence="1">
    <location>
        <position position="1"/>
    </location>
</feature>
<proteinExistence type="predicted"/>
<dbReference type="EMBL" id="LAZR01043790">
    <property type="protein sequence ID" value="KKL06236.1"/>
    <property type="molecule type" value="Genomic_DNA"/>
</dbReference>
<dbReference type="AlphaFoldDB" id="A0A0F9CKN3"/>
<organism evidence="1">
    <name type="scientific">marine sediment metagenome</name>
    <dbReference type="NCBI Taxonomy" id="412755"/>
    <lineage>
        <taxon>unclassified sequences</taxon>
        <taxon>metagenomes</taxon>
        <taxon>ecological metagenomes</taxon>
    </lineage>
</organism>
<accession>A0A0F9CKN3</accession>
<protein>
    <submittedName>
        <fullName evidence="1">Uncharacterized protein</fullName>
    </submittedName>
</protein>